<gene>
    <name evidence="2" type="ORF">PPROV_000920200</name>
</gene>
<dbReference type="AlphaFoldDB" id="A0A830HYG8"/>
<feature type="compositionally biased region" description="Low complexity" evidence="1">
    <location>
        <begin position="266"/>
        <end position="275"/>
    </location>
</feature>
<feature type="compositionally biased region" description="Low complexity" evidence="1">
    <location>
        <begin position="428"/>
        <end position="437"/>
    </location>
</feature>
<reference evidence="2" key="1">
    <citation type="submission" date="2020-10" db="EMBL/GenBank/DDBJ databases">
        <title>Unveiling of a novel bifunctional photoreceptor, Dualchrome1, isolated from a cosmopolitan green alga.</title>
        <authorList>
            <person name="Suzuki S."/>
            <person name="Kawachi M."/>
        </authorList>
    </citation>
    <scope>NUCLEOTIDE SEQUENCE</scope>
    <source>
        <strain evidence="2">NIES 2893</strain>
    </source>
</reference>
<feature type="compositionally biased region" description="Basic and acidic residues" evidence="1">
    <location>
        <begin position="282"/>
        <end position="296"/>
    </location>
</feature>
<feature type="compositionally biased region" description="Polar residues" evidence="1">
    <location>
        <begin position="93"/>
        <end position="110"/>
    </location>
</feature>
<evidence type="ECO:0000256" key="1">
    <source>
        <dbReference type="SAM" id="MobiDB-lite"/>
    </source>
</evidence>
<dbReference type="Proteomes" id="UP000660262">
    <property type="component" value="Unassembled WGS sequence"/>
</dbReference>
<name>A0A830HYG8_9CHLO</name>
<feature type="compositionally biased region" description="Low complexity" evidence="1">
    <location>
        <begin position="185"/>
        <end position="196"/>
    </location>
</feature>
<organism evidence="2 3">
    <name type="scientific">Pycnococcus provasolii</name>
    <dbReference type="NCBI Taxonomy" id="41880"/>
    <lineage>
        <taxon>Eukaryota</taxon>
        <taxon>Viridiplantae</taxon>
        <taxon>Chlorophyta</taxon>
        <taxon>Pseudoscourfieldiophyceae</taxon>
        <taxon>Pseudoscourfieldiales</taxon>
        <taxon>Pycnococcaceae</taxon>
        <taxon>Pycnococcus</taxon>
    </lineage>
</organism>
<sequence>MEVTAGASLVGGVGGTKRRTSSSSSAPATISITHAHAQQHATTTAIIRPATTNKNSNSDDKPQQKNTLICSSSSAPPSLSSGGGMVNLAPCPETSQSSNWETPPSSSGSQGEAAATATEDSGGARGGEEEEEEDQQGKVEAANNNTSSAVRQEAKSGGDHDDSNNVADAAIIITTADDENDNSKDNSNNVQQQTNQKKNKQQEEEEQPVMQQRAYDDEEDEIEPNRLPPPKQAASAAAPPPPPPPSHTASTNKPPLPQPPPPPPQSSSKQQQQQQQDDDNDDPKKETTKDDKKTDAATDSSVAAPVADRPLGATHSNAPYVSPEERRRRARLLADRKDRYIRQGTMLRRLTAAASHQHLQEVELAPSTASSFRAHLPNLTTSQLARYESSTIAAVRVIVAFLADALRSSTEATKTPTPTMGSHYIATRSISGGDSSSSRSAIAHVQEVVDFDPSATAATAQATMNRLLARDRREQVLPFKRRLAVAVVNLRPRSRFMTPSSKKSDDKGTKMKKAASDDNLSASSLLEPGTAIDVTFGGGIVLQALTLKSGSDDSDDGDEGGEGDDDVEIVVTLPTLRVVVGADGTLRDAKARWVGKCVLQTRTRASSLVATNNNTVSTTRQQELVQVANLSFADDVGGFTHIEGTLDAVITAPPPPPASSAKAKENDEDDDTPPPSVTASRRIGTFSGSYDDTVHYVPCTAPHARGWGVGAILRQQAAGTTAPSPPSPVVCFDASLNGPPGGTTVLGHVNLEGIGPMEMPALWACVHDSIVALAARGTAQGEALDDDDDWIMMPTPDNSETASSTVAATTREDEATSTSVSSSSDHRYARLARALGGLSFDNAFRSRHRQRDEGAKQHRRDEEASSGNRADGDGGLFRNLFRNRKSRTSTTTAATTTTSADDSPPSTASKSEGSSGVHDDVFTHMPPNLVRTKLRVPKRDDVDDDTSSSSSSKQQHMHHLCYQLSYVVTDAAAAAAE</sequence>
<proteinExistence type="predicted"/>
<feature type="region of interest" description="Disordered" evidence="1">
    <location>
        <begin position="843"/>
        <end position="957"/>
    </location>
</feature>
<evidence type="ECO:0000313" key="2">
    <source>
        <dbReference type="EMBL" id="GHP10471.1"/>
    </source>
</evidence>
<feature type="compositionally biased region" description="Low complexity" evidence="1">
    <location>
        <begin position="21"/>
        <end position="52"/>
    </location>
</feature>
<feature type="region of interest" description="Disordered" evidence="1">
    <location>
        <begin position="412"/>
        <end position="437"/>
    </location>
</feature>
<feature type="compositionally biased region" description="Basic and acidic residues" evidence="1">
    <location>
        <begin position="850"/>
        <end position="863"/>
    </location>
</feature>
<feature type="compositionally biased region" description="Basic and acidic residues" evidence="1">
    <location>
        <begin position="152"/>
        <end position="163"/>
    </location>
</feature>
<dbReference type="PANTHER" id="PTHR35711:SF1">
    <property type="entry name" value="ECTODERMAL, ISOFORM F"/>
    <property type="match status" value="1"/>
</dbReference>
<dbReference type="PANTHER" id="PTHR35711">
    <property type="entry name" value="EXPRESSED PROTEIN"/>
    <property type="match status" value="1"/>
</dbReference>
<feature type="region of interest" description="Disordered" evidence="1">
    <location>
        <begin position="1"/>
        <end position="327"/>
    </location>
</feature>
<comment type="caution">
    <text evidence="2">The sequence shown here is derived from an EMBL/GenBank/DDBJ whole genome shotgun (WGS) entry which is preliminary data.</text>
</comment>
<feature type="compositionally biased region" description="Low complexity" evidence="1">
    <location>
        <begin position="71"/>
        <end position="80"/>
    </location>
</feature>
<dbReference type="EMBL" id="BNJQ01000029">
    <property type="protein sequence ID" value="GHP10471.1"/>
    <property type="molecule type" value="Genomic_DNA"/>
</dbReference>
<accession>A0A830HYG8</accession>
<keyword evidence="3" id="KW-1185">Reference proteome</keyword>
<evidence type="ECO:0000313" key="3">
    <source>
        <dbReference type="Proteomes" id="UP000660262"/>
    </source>
</evidence>
<feature type="region of interest" description="Disordered" evidence="1">
    <location>
        <begin position="496"/>
        <end position="520"/>
    </location>
</feature>
<feature type="compositionally biased region" description="Low complexity" evidence="1">
    <location>
        <begin position="888"/>
        <end position="911"/>
    </location>
</feature>
<feature type="region of interest" description="Disordered" evidence="1">
    <location>
        <begin position="785"/>
        <end position="826"/>
    </location>
</feature>
<protein>
    <submittedName>
        <fullName evidence="2">Uncharacterized protein</fullName>
    </submittedName>
</protein>
<feature type="region of interest" description="Disordered" evidence="1">
    <location>
        <begin position="648"/>
        <end position="683"/>
    </location>
</feature>
<feature type="compositionally biased region" description="Pro residues" evidence="1">
    <location>
        <begin position="254"/>
        <end position="265"/>
    </location>
</feature>
<feature type="compositionally biased region" description="Low complexity" evidence="1">
    <location>
        <begin position="799"/>
        <end position="809"/>
    </location>
</feature>